<accession>A0A0D8Y2D5</accession>
<reference evidence="2 3" key="1">
    <citation type="submission" date="2013-11" db="EMBL/GenBank/DDBJ databases">
        <title>Draft genome of the bovine lungworm Dictyocaulus viviparus.</title>
        <authorList>
            <person name="Mitreva M."/>
        </authorList>
    </citation>
    <scope>NUCLEOTIDE SEQUENCE [LARGE SCALE GENOMIC DNA]</scope>
    <source>
        <strain evidence="2 3">HannoverDv2000</strain>
    </source>
</reference>
<evidence type="ECO:0000313" key="3">
    <source>
        <dbReference type="Proteomes" id="UP000053766"/>
    </source>
</evidence>
<feature type="region of interest" description="Disordered" evidence="1">
    <location>
        <begin position="126"/>
        <end position="228"/>
    </location>
</feature>
<dbReference type="Proteomes" id="UP000053766">
    <property type="component" value="Unassembled WGS sequence"/>
</dbReference>
<name>A0A0D8Y2D5_DICVI</name>
<dbReference type="AlphaFoldDB" id="A0A0D8Y2D5"/>
<protein>
    <submittedName>
        <fullName evidence="2">Uncharacterized protein</fullName>
    </submittedName>
</protein>
<evidence type="ECO:0000313" key="2">
    <source>
        <dbReference type="EMBL" id="KJH50870.1"/>
    </source>
</evidence>
<sequence length="252" mass="27616">MNGNNEVSLSHTTTTGTSSTNLSPPVLNFNGTCSSVSSISVGGSLINEEDVTVDLQNERNGSGMKWHQRFLLYEQFSYPIDAIVVPVLETVMIERASQITALEPTSGALTSDCSIASLLQSEQCIPSNNMPYDSTQQPATETESSTRKPPISTKTNRSRSSKSSKSTSDSILRSSEESSDWHDEGSRVSLSTRITRGRPTSSRYYKSNNDLSSSRMTRSQTNAMKNTVATETDACRLLRSSSIDSRRNDFTR</sequence>
<gene>
    <name evidence="2" type="ORF">DICVIV_02924</name>
</gene>
<organism evidence="2 3">
    <name type="scientific">Dictyocaulus viviparus</name>
    <name type="common">Bovine lungworm</name>
    <dbReference type="NCBI Taxonomy" id="29172"/>
    <lineage>
        <taxon>Eukaryota</taxon>
        <taxon>Metazoa</taxon>
        <taxon>Ecdysozoa</taxon>
        <taxon>Nematoda</taxon>
        <taxon>Chromadorea</taxon>
        <taxon>Rhabditida</taxon>
        <taxon>Rhabditina</taxon>
        <taxon>Rhabditomorpha</taxon>
        <taxon>Strongyloidea</taxon>
        <taxon>Metastrongylidae</taxon>
        <taxon>Dictyocaulus</taxon>
    </lineage>
</organism>
<feature type="compositionally biased region" description="Polar residues" evidence="1">
    <location>
        <begin position="188"/>
        <end position="228"/>
    </location>
</feature>
<reference evidence="3" key="2">
    <citation type="journal article" date="2016" name="Sci. Rep.">
        <title>Dictyocaulus viviparus genome, variome and transcriptome elucidate lungworm biology and support future intervention.</title>
        <authorList>
            <person name="McNulty S.N."/>
            <person name="Strube C."/>
            <person name="Rosa B.A."/>
            <person name="Martin J.C."/>
            <person name="Tyagi R."/>
            <person name="Choi Y.J."/>
            <person name="Wang Q."/>
            <person name="Hallsworth Pepin K."/>
            <person name="Zhang X."/>
            <person name="Ozersky P."/>
            <person name="Wilson R.K."/>
            <person name="Sternberg P.W."/>
            <person name="Gasser R.B."/>
            <person name="Mitreva M."/>
        </authorList>
    </citation>
    <scope>NUCLEOTIDE SEQUENCE [LARGE SCALE GENOMIC DNA]</scope>
    <source>
        <strain evidence="3">HannoverDv2000</strain>
    </source>
</reference>
<evidence type="ECO:0000256" key="1">
    <source>
        <dbReference type="SAM" id="MobiDB-lite"/>
    </source>
</evidence>
<feature type="region of interest" description="Disordered" evidence="1">
    <location>
        <begin position="1"/>
        <end position="23"/>
    </location>
</feature>
<proteinExistence type="predicted"/>
<feature type="compositionally biased region" description="Low complexity" evidence="1">
    <location>
        <begin position="163"/>
        <end position="173"/>
    </location>
</feature>
<keyword evidence="3" id="KW-1185">Reference proteome</keyword>
<feature type="compositionally biased region" description="Polar residues" evidence="1">
    <location>
        <begin position="126"/>
        <end position="143"/>
    </location>
</feature>
<feature type="compositionally biased region" description="Basic and acidic residues" evidence="1">
    <location>
        <begin position="174"/>
        <end position="186"/>
    </location>
</feature>
<dbReference type="EMBL" id="KN716195">
    <property type="protein sequence ID" value="KJH50870.1"/>
    <property type="molecule type" value="Genomic_DNA"/>
</dbReference>
<feature type="compositionally biased region" description="Low complexity" evidence="1">
    <location>
        <begin position="8"/>
        <end position="23"/>
    </location>
</feature>